<organism evidence="2 3">
    <name type="scientific">Arachis hypogaea</name>
    <name type="common">Peanut</name>
    <dbReference type="NCBI Taxonomy" id="3818"/>
    <lineage>
        <taxon>Eukaryota</taxon>
        <taxon>Viridiplantae</taxon>
        <taxon>Streptophyta</taxon>
        <taxon>Embryophyta</taxon>
        <taxon>Tracheophyta</taxon>
        <taxon>Spermatophyta</taxon>
        <taxon>Magnoliopsida</taxon>
        <taxon>eudicotyledons</taxon>
        <taxon>Gunneridae</taxon>
        <taxon>Pentapetalae</taxon>
        <taxon>rosids</taxon>
        <taxon>fabids</taxon>
        <taxon>Fabales</taxon>
        <taxon>Fabaceae</taxon>
        <taxon>Papilionoideae</taxon>
        <taxon>50 kb inversion clade</taxon>
        <taxon>dalbergioids sensu lato</taxon>
        <taxon>Dalbergieae</taxon>
        <taxon>Pterocarpus clade</taxon>
        <taxon>Arachis</taxon>
    </lineage>
</organism>
<comment type="caution">
    <text evidence="2">The sequence shown here is derived from an EMBL/GenBank/DDBJ whole genome shotgun (WGS) entry which is preliminary data.</text>
</comment>
<dbReference type="Proteomes" id="UP000289738">
    <property type="component" value="Chromosome A09"/>
</dbReference>
<evidence type="ECO:0000313" key="3">
    <source>
        <dbReference type="Proteomes" id="UP000289738"/>
    </source>
</evidence>
<evidence type="ECO:0000313" key="2">
    <source>
        <dbReference type="EMBL" id="RYR38212.1"/>
    </source>
</evidence>
<proteinExistence type="predicted"/>
<sequence length="1214" mass="139029">MLPPLSSTEASASLLGFGHMHRSFGYLCDSIRSHYEGLVLFLVSDPSPQRASVSLSPSYLILHLDFSVLDSRRCHRRSRVVKLWYHKNSSLDPSQNLLHMVLMDEKHFFQLLLHKIQATIKDQLIPNFVVFLNEGDVYLMTHFTVVPKTVLNKVTKHRFRLLFQYKTSVISVVSLRIPYSGLCFTSIDEIDQRRKDNNFPIDFVGIITGVRKERDVASYGKLIKAVVLEVFTDGKKVQCNVFGNACDMLEYDNLQKYPRSPLIVLESFKIKQLKVNSVGFLHAGGVILQNVINVSRLFINPDIPESVEFLSRFSVANYRFSRLVTNELGCLVFKVDGHYFNGKKISNIQDLHADNGDGHYFVIGTIKEVMDEPDWWYYSCVSGHAVIEHEDLYLCDACGSCIEHVMVKIHHGGCAILFVLLDNAATKLFRKICSEAFLRIEEEFPVDPNVLAVRRSYSPHMFDDVVGEEKIFKVEINSAVDRDYSGCFKIVNVFSHNLEPAATDDYINNMFMQFFIFSESIRRILIPTKLFQARLHGPIFPPIYNTYLQYATGEDYKTQVGGYVFILGTISSVLKNHKWWFSTCLCSSLLQCIDAVPRFCLKIVVSHTNGNNIFVLKDREGYYCKVVPLKLISSLLHKKVVFMVDARPVGYEMNRSVYIVQQIWDDTSVINVFEAAAEMNEHKIYVLVDSIPEVEDALSQCGSDHEALTIDTLGKISLWKEAWNIEAKILTIWEDARIVNKKMQKLLHMVLMDKQHQKIQATVKDDLIITFIHQLKKGYVFIISDFKVIPNGGLVKVTRHRFRILFKCSTSVVAGASTVIPNPGLSLTSMDQILQKPIDYEYLIDMNSLKRYQRPPVVILQSFKIKVNGDKVSFQNVINISRVSINPDMQEIVNFLNHITSHHFSRLRSNDIGDLVSIKILVEDVTSCELFVLLDSATTKLLGRTYSDRIKHQYCPQFFHQLIGKEIIFKVQAKMITTQGYCGTFKVINDVSSDSAFSPIFEDFFQYGQLGSYDNQVISGVPIQDQICFFIGEIIDVLKHQKWWYYCCLCNAPVCHVGNVFYCYLCRFECVDAMRRYRIKIIVSHSNGSNIFILEDDESMDDYIVPNSMISQLMNKKIVFIVDPRPVGYELNTSLHVVYAICDDIDIVKFLEDSTHDYQQQMVNHDFHARILSSQGSNLFGNHQPLTIREELQSAFGQCKNTVKAVERMDERSG</sequence>
<keyword evidence="3" id="KW-1185">Reference proteome</keyword>
<dbReference type="Pfam" id="PF02721">
    <property type="entry name" value="DUF223"/>
    <property type="match status" value="2"/>
</dbReference>
<dbReference type="CDD" id="cd04480">
    <property type="entry name" value="RPA1_DBD_A_like"/>
    <property type="match status" value="2"/>
</dbReference>
<dbReference type="InterPro" id="IPR003871">
    <property type="entry name" value="RFA1B/D_OB_1st"/>
</dbReference>
<feature type="domain" description="Replication protein A 70 kDa DNA-binding subunit B/D first OB fold" evidence="1">
    <location>
        <begin position="712"/>
        <end position="813"/>
    </location>
</feature>
<accession>A0A445BHQ4</accession>
<gene>
    <name evidence="2" type="ORF">Ahy_A09g043185</name>
</gene>
<feature type="domain" description="Replication protein A 70 kDa DNA-binding subunit B/D first OB fold" evidence="1">
    <location>
        <begin position="79"/>
        <end position="170"/>
    </location>
</feature>
<dbReference type="PANTHER" id="PTHR47165:SF4">
    <property type="entry name" value="OS03G0429900 PROTEIN"/>
    <property type="match status" value="1"/>
</dbReference>
<evidence type="ECO:0000259" key="1">
    <source>
        <dbReference type="Pfam" id="PF02721"/>
    </source>
</evidence>
<reference evidence="2 3" key="1">
    <citation type="submission" date="2019-01" db="EMBL/GenBank/DDBJ databases">
        <title>Sequencing of cultivated peanut Arachis hypogaea provides insights into genome evolution and oil improvement.</title>
        <authorList>
            <person name="Chen X."/>
        </authorList>
    </citation>
    <scope>NUCLEOTIDE SEQUENCE [LARGE SCALE GENOMIC DNA]</scope>
    <source>
        <strain evidence="3">cv. Fuhuasheng</strain>
        <tissue evidence="2">Leaves</tissue>
    </source>
</reference>
<dbReference type="Gene3D" id="2.40.50.140">
    <property type="entry name" value="Nucleic acid-binding proteins"/>
    <property type="match status" value="5"/>
</dbReference>
<dbReference type="InterPro" id="IPR012340">
    <property type="entry name" value="NA-bd_OB-fold"/>
</dbReference>
<dbReference type="AlphaFoldDB" id="A0A445BHQ4"/>
<protein>
    <recommendedName>
        <fullName evidence="1">Replication protein A 70 kDa DNA-binding subunit B/D first OB fold domain-containing protein</fullName>
    </recommendedName>
</protein>
<dbReference type="EMBL" id="SDMP01000009">
    <property type="protein sequence ID" value="RYR38212.1"/>
    <property type="molecule type" value="Genomic_DNA"/>
</dbReference>
<dbReference type="STRING" id="3818.A0A445BHQ4"/>
<name>A0A445BHQ4_ARAHY</name>
<dbReference type="SUPFAM" id="SSF50249">
    <property type="entry name" value="Nucleic acid-binding proteins"/>
    <property type="match status" value="3"/>
</dbReference>
<dbReference type="PANTHER" id="PTHR47165">
    <property type="entry name" value="OS03G0429900 PROTEIN"/>
    <property type="match status" value="1"/>
</dbReference>